<organism evidence="3 4">
    <name type="scientific">Megalurothrips usitatus</name>
    <name type="common">bean blossom thrips</name>
    <dbReference type="NCBI Taxonomy" id="439358"/>
    <lineage>
        <taxon>Eukaryota</taxon>
        <taxon>Metazoa</taxon>
        <taxon>Ecdysozoa</taxon>
        <taxon>Arthropoda</taxon>
        <taxon>Hexapoda</taxon>
        <taxon>Insecta</taxon>
        <taxon>Pterygota</taxon>
        <taxon>Neoptera</taxon>
        <taxon>Paraneoptera</taxon>
        <taxon>Thysanoptera</taxon>
        <taxon>Terebrantia</taxon>
        <taxon>Thripoidea</taxon>
        <taxon>Thripidae</taxon>
        <taxon>Megalurothrips</taxon>
    </lineage>
</organism>
<feature type="domain" description="Codanin-1 C-terminal" evidence="2">
    <location>
        <begin position="917"/>
        <end position="1029"/>
    </location>
</feature>
<dbReference type="InterPro" id="IPR040031">
    <property type="entry name" value="Codanin-1"/>
</dbReference>
<evidence type="ECO:0000313" key="4">
    <source>
        <dbReference type="Proteomes" id="UP001075354"/>
    </source>
</evidence>
<name>A0AAV7XQ77_9NEOP</name>
<dbReference type="GO" id="GO:0006325">
    <property type="term" value="P:chromatin organization"/>
    <property type="evidence" value="ECO:0007669"/>
    <property type="project" value="TreeGrafter"/>
</dbReference>
<keyword evidence="4" id="KW-1185">Reference proteome</keyword>
<evidence type="ECO:0000259" key="2">
    <source>
        <dbReference type="Pfam" id="PF15296"/>
    </source>
</evidence>
<feature type="region of interest" description="Disordered" evidence="1">
    <location>
        <begin position="287"/>
        <end position="308"/>
    </location>
</feature>
<dbReference type="PANTHER" id="PTHR28678">
    <property type="entry name" value="CODANIN-1"/>
    <property type="match status" value="1"/>
</dbReference>
<dbReference type="GO" id="GO:0005634">
    <property type="term" value="C:nucleus"/>
    <property type="evidence" value="ECO:0007669"/>
    <property type="project" value="TreeGrafter"/>
</dbReference>
<dbReference type="InterPro" id="IPR028171">
    <property type="entry name" value="Codanin-1_C"/>
</dbReference>
<proteinExistence type="predicted"/>
<protein>
    <recommendedName>
        <fullName evidence="2">Codanin-1 C-terminal domain-containing protein</fullName>
    </recommendedName>
</protein>
<evidence type="ECO:0000256" key="1">
    <source>
        <dbReference type="SAM" id="MobiDB-lite"/>
    </source>
</evidence>
<sequence length="1372" mass="153191">MAEEVLFEILDGAIPLQEVLMWISNETCDPDLQAKLICSRSDFVLCILNFLRLSTAGAWQESTKYLSPIKSASKHSKFKTPCRKLSPRRSSDRQYVRRVELFPKSESDTGPGRVDQTDGDLNATGSPKTNSPNVLRDHGGKSTPKNNVKADENPFLVPELSCPLTSSPFSNSRISDVSPQFTPINKRVQIFKSNEGRSTPVPSKSPEYQIKTPSRSNGISLADFIVKGGRSTQTKKRISQSPPRCSVMSPNGSNDDIHGSQSNKKKHKRRINPTKVSLEISTASPATGFSKMEPFGTATRPVPETSPFKAPVSMEPSGALQSFSEERSLLKQERLKLQVQVETAVSQTLNSSVPSKSIVPKILVAADPQKVTHSEQLLKIKDLYCCVLDANLVPNLMSELYFIVSLLVIRCDMNMEENEDNISNLESSMQNISLEQEDAPGNESSRYIFSPIKTHGPQKNTNYFSSIHNCVFFASHVLSQQVDVLGNLDRITLKLLVDSERIALFSPMLREKLSSLYLNCVSIFKGPIVSTKAGNVSFQSDTDNSSNFPSTQCFSTFRKQRDGFYELLRIWEANHLKQGWCFSTTLGSRVRSLVHLCSDPVNLMHFARLFRLQLVSTVDGESKLSGEEHEDLEFLEGLRGVDPSKLNRLRGRLVTPYKGGGPRPAPSFPGPQEFYRDFIISCSHSSFMQHLQDSIISHLLELDQTSFLASDTEESDYSVDAATRQCYLSSAITMRLLAKFLGLIVFLPYSRPEMSLPQNIVETEVSVRSKVMPPLNIHKCVVDAHKSHRLVVTIPWVVKFLGMMDSVSCTLPIYQSVLQLLLHLYISLRRGSYENWYQKNVLLPPQTVILLRFSLGWLFEASFIQEGFFYSWCFNLDESLLMMALDVGDTSCTDHSLSVLDSSDILSISSSTVPPVDSLNLVDCEVLYALCPFLTELRALLASTSSECAPGSSARHITPVSAGSAFSSSTSSVKQLELKLEDSFFHGLPASVHRTVEFVVERVTSSCVKHICNVWLPGLKQKGVLQLQEKIKSLQGDRETETKSTSIQGQLKKEINAIVEQVSMDLKSKCRSGVGEFCSTKCQGALMSLLPEESLSLPVCEMCVSIASRMSEERVIAWMQTHATLSLYSKDLESEAEKSLKNRDRCENIVASKTSHIAPGASATWTHDDSVPSPFRVLQNLKLMVCDVLSGHDVSKENLYDILDKMEQCVSKRQDVVPAAERILALLSVDLVVALVCHNPRLVDSTLLSRLISLWKMDALRPVEDGLSRLVCPRNMLLLAQSGHPTRLVWEKLADVVAAVLKANLVTPDLVENQCLAIMQQEWPQNILRCFAMCMNEVVRQYQKQRDVDYKFVLLLEWLSETMAQMDYFPQL</sequence>
<feature type="compositionally biased region" description="Basic and acidic residues" evidence="1">
    <location>
        <begin position="98"/>
        <end position="107"/>
    </location>
</feature>
<dbReference type="PANTHER" id="PTHR28678:SF1">
    <property type="entry name" value="CODANIN-1"/>
    <property type="match status" value="1"/>
</dbReference>
<dbReference type="Pfam" id="PF15296">
    <property type="entry name" value="Codanin-1_C"/>
    <property type="match status" value="1"/>
</dbReference>
<feature type="compositionally biased region" description="Polar residues" evidence="1">
    <location>
        <begin position="239"/>
        <end position="262"/>
    </location>
</feature>
<evidence type="ECO:0000313" key="3">
    <source>
        <dbReference type="EMBL" id="KAJ1527472.1"/>
    </source>
</evidence>
<feature type="compositionally biased region" description="Polar residues" evidence="1">
    <location>
        <begin position="123"/>
        <end position="133"/>
    </location>
</feature>
<feature type="region of interest" description="Disordered" evidence="1">
    <location>
        <begin position="228"/>
        <end position="272"/>
    </location>
</feature>
<feature type="region of interest" description="Disordered" evidence="1">
    <location>
        <begin position="98"/>
        <end position="152"/>
    </location>
</feature>
<feature type="compositionally biased region" description="Basic residues" evidence="1">
    <location>
        <begin position="263"/>
        <end position="272"/>
    </location>
</feature>
<reference evidence="3" key="1">
    <citation type="submission" date="2022-12" db="EMBL/GenBank/DDBJ databases">
        <title>Chromosome-level genome assembly of the bean flower thrips Megalurothrips usitatus.</title>
        <authorList>
            <person name="Ma L."/>
            <person name="Liu Q."/>
            <person name="Li H."/>
            <person name="Cai W."/>
        </authorList>
    </citation>
    <scope>NUCLEOTIDE SEQUENCE</scope>
    <source>
        <strain evidence="3">Cailab_2022a</strain>
    </source>
</reference>
<comment type="caution">
    <text evidence="3">The sequence shown here is derived from an EMBL/GenBank/DDBJ whole genome shotgun (WGS) entry which is preliminary data.</text>
</comment>
<feature type="region of interest" description="Disordered" evidence="1">
    <location>
        <begin position="192"/>
        <end position="215"/>
    </location>
</feature>
<dbReference type="EMBL" id="JAPTSV010000005">
    <property type="protein sequence ID" value="KAJ1527472.1"/>
    <property type="molecule type" value="Genomic_DNA"/>
</dbReference>
<gene>
    <name evidence="3" type="ORF">ONE63_007445</name>
</gene>
<accession>A0AAV7XQ77</accession>
<dbReference type="Proteomes" id="UP001075354">
    <property type="component" value="Chromosome 5"/>
</dbReference>